<evidence type="ECO:0000313" key="2">
    <source>
        <dbReference type="EMBL" id="KQC85123.1"/>
    </source>
</evidence>
<sequence length="425" mass="48932">MEAGRSLLVGIDLCDDMAQISYYDKKIYEPVPVGIPVGDKYIYEIPSALLVNPNTNEWLWKTKENMQLGGYTLISNLLSKIKKSEKFQEGSYIFKTKDVVKKFMVKLLSLLNEHFPNETILKLVITIPERENVIVDLLKNILAELGIRNDRLVILGHKQSYMYYAVSQPKELWANSVGLFEFDEMGLRYTNLTVDKRTIPYIVGADVYDLSDIMPYSVLQEKGDVKYMFLNTANTMLHKKMVTTIYVTGKGFDQRWATDALKELCNGRRVFRGQNLFNKGAAYAARMLTDREKTKEFIFLDDDMLTSDISIRTYHNAKMHDVVLAKAGTLWSDIDESIDIIPDNEDEIQITDKNVLTRETRAHILSLSGFAVRDNKTTRFTVRIRFADQYTCIVTLKDNGFGEFYPSTNRIWERYIKINGADSKN</sequence>
<dbReference type="AlphaFoldDB" id="A0AAW3JR22"/>
<dbReference type="EMBL" id="LLKB01000005">
    <property type="protein sequence ID" value="KQC85123.1"/>
    <property type="molecule type" value="Genomic_DNA"/>
</dbReference>
<proteinExistence type="predicted"/>
<protein>
    <recommendedName>
        <fullName evidence="1">DUF5716 domain-containing protein</fullName>
    </recommendedName>
</protein>
<organism evidence="2 3">
    <name type="scientific">Butyribacter intestini</name>
    <dbReference type="NCBI Taxonomy" id="1703332"/>
    <lineage>
        <taxon>Bacteria</taxon>
        <taxon>Bacillati</taxon>
        <taxon>Bacillota</taxon>
        <taxon>Clostridia</taxon>
        <taxon>Lachnospirales</taxon>
        <taxon>Lachnospiraceae</taxon>
        <taxon>Butyribacter</taxon>
    </lineage>
</organism>
<comment type="caution">
    <text evidence="2">The sequence shown here is derived from an EMBL/GenBank/DDBJ whole genome shotgun (WGS) entry which is preliminary data.</text>
</comment>
<name>A0AAW3JR22_9FIRM</name>
<dbReference type="Proteomes" id="UP000050833">
    <property type="component" value="Unassembled WGS sequence"/>
</dbReference>
<dbReference type="Pfam" id="PF18980">
    <property type="entry name" value="DUF5716_C"/>
    <property type="match status" value="1"/>
</dbReference>
<accession>A0AAW3JR22</accession>
<feature type="domain" description="DUF5716" evidence="1">
    <location>
        <begin position="122"/>
        <end position="417"/>
    </location>
</feature>
<evidence type="ECO:0000259" key="1">
    <source>
        <dbReference type="Pfam" id="PF18980"/>
    </source>
</evidence>
<evidence type="ECO:0000313" key="3">
    <source>
        <dbReference type="Proteomes" id="UP000050833"/>
    </source>
</evidence>
<keyword evidence="3" id="KW-1185">Reference proteome</keyword>
<reference evidence="2 3" key="1">
    <citation type="submission" date="2015-10" db="EMBL/GenBank/DDBJ databases">
        <title>Butyribacter intestini gen. nov., sp. nov., a butyric acid-producing bacterium of the family Lachnospiraceae isolated from the human faeces.</title>
        <authorList>
            <person name="Zou Y."/>
            <person name="Xue W."/>
            <person name="Luo G."/>
            <person name="Lv M."/>
        </authorList>
    </citation>
    <scope>NUCLEOTIDE SEQUENCE [LARGE SCALE GENOMIC DNA]</scope>
    <source>
        <strain evidence="2 3">TF01-11</strain>
    </source>
</reference>
<dbReference type="RefSeq" id="WP_055944681.1">
    <property type="nucleotide sequence ID" value="NZ_DBGBRS010000042.1"/>
</dbReference>
<dbReference type="InterPro" id="IPR043770">
    <property type="entry name" value="DUF5716_C"/>
</dbReference>
<gene>
    <name evidence="2" type="ORF">APZ18_10500</name>
</gene>